<accession>A0A6A6IAS1</accession>
<evidence type="ECO:0000313" key="2">
    <source>
        <dbReference type="EMBL" id="KAF2247158.1"/>
    </source>
</evidence>
<evidence type="ECO:0000313" key="3">
    <source>
        <dbReference type="Proteomes" id="UP000800094"/>
    </source>
</evidence>
<feature type="region of interest" description="Disordered" evidence="1">
    <location>
        <begin position="170"/>
        <end position="194"/>
    </location>
</feature>
<dbReference type="GeneID" id="54580241"/>
<reference evidence="2" key="1">
    <citation type="journal article" date="2020" name="Stud. Mycol.">
        <title>101 Dothideomycetes genomes: a test case for predicting lifestyles and emergence of pathogens.</title>
        <authorList>
            <person name="Haridas S."/>
            <person name="Albert R."/>
            <person name="Binder M."/>
            <person name="Bloem J."/>
            <person name="Labutti K."/>
            <person name="Salamov A."/>
            <person name="Andreopoulos B."/>
            <person name="Baker S."/>
            <person name="Barry K."/>
            <person name="Bills G."/>
            <person name="Bluhm B."/>
            <person name="Cannon C."/>
            <person name="Castanera R."/>
            <person name="Culley D."/>
            <person name="Daum C."/>
            <person name="Ezra D."/>
            <person name="Gonzalez J."/>
            <person name="Henrissat B."/>
            <person name="Kuo A."/>
            <person name="Liang C."/>
            <person name="Lipzen A."/>
            <person name="Lutzoni F."/>
            <person name="Magnuson J."/>
            <person name="Mondo S."/>
            <person name="Nolan M."/>
            <person name="Ohm R."/>
            <person name="Pangilinan J."/>
            <person name="Park H.-J."/>
            <person name="Ramirez L."/>
            <person name="Alfaro M."/>
            <person name="Sun H."/>
            <person name="Tritt A."/>
            <person name="Yoshinaga Y."/>
            <person name="Zwiers L.-H."/>
            <person name="Turgeon B."/>
            <person name="Goodwin S."/>
            <person name="Spatafora J."/>
            <person name="Crous P."/>
            <person name="Grigoriev I."/>
        </authorList>
    </citation>
    <scope>NUCLEOTIDE SEQUENCE</scope>
    <source>
        <strain evidence="2">CBS 122368</strain>
    </source>
</reference>
<keyword evidence="3" id="KW-1185">Reference proteome</keyword>
<proteinExistence type="predicted"/>
<sequence>MYGAGARHGRLWYPSSLVQREQGEGFSGTFHGTESPGQEVDRRLASAAPHSAFQALRHMAANGSMGMRGFATACKHDVRRSKPAGPSAMTILFIPCAPAEPARCREESPEQETSTAQQRPQAFSWKLEEKVESRLHGRITLAFASCSSRGLSNLHSLPCVVVVVGLPVAQRSRPSGGSSGRPERLRTPAAASRA</sequence>
<organism evidence="2 3">
    <name type="scientific">Trematosphaeria pertusa</name>
    <dbReference type="NCBI Taxonomy" id="390896"/>
    <lineage>
        <taxon>Eukaryota</taxon>
        <taxon>Fungi</taxon>
        <taxon>Dikarya</taxon>
        <taxon>Ascomycota</taxon>
        <taxon>Pezizomycotina</taxon>
        <taxon>Dothideomycetes</taxon>
        <taxon>Pleosporomycetidae</taxon>
        <taxon>Pleosporales</taxon>
        <taxon>Massarineae</taxon>
        <taxon>Trematosphaeriaceae</taxon>
        <taxon>Trematosphaeria</taxon>
    </lineage>
</organism>
<evidence type="ECO:0000256" key="1">
    <source>
        <dbReference type="SAM" id="MobiDB-lite"/>
    </source>
</evidence>
<dbReference type="Proteomes" id="UP000800094">
    <property type="component" value="Unassembled WGS sequence"/>
</dbReference>
<dbReference type="RefSeq" id="XP_033682162.1">
    <property type="nucleotide sequence ID" value="XM_033826911.1"/>
</dbReference>
<protein>
    <submittedName>
        <fullName evidence="2">Uncharacterized protein</fullName>
    </submittedName>
</protein>
<dbReference type="EMBL" id="ML987197">
    <property type="protein sequence ID" value="KAF2247158.1"/>
    <property type="molecule type" value="Genomic_DNA"/>
</dbReference>
<name>A0A6A6IAS1_9PLEO</name>
<gene>
    <name evidence="2" type="ORF">BU26DRAFT_506445</name>
</gene>
<feature type="compositionally biased region" description="Polar residues" evidence="1">
    <location>
        <begin position="111"/>
        <end position="121"/>
    </location>
</feature>
<dbReference type="AlphaFoldDB" id="A0A6A6IAS1"/>
<feature type="region of interest" description="Disordered" evidence="1">
    <location>
        <begin position="103"/>
        <end position="122"/>
    </location>
</feature>